<dbReference type="PANTHER" id="PTHR36511">
    <property type="entry name" value="MERR FAMILY BACTERIAL REGULATORY PROTEIN"/>
    <property type="match status" value="1"/>
</dbReference>
<dbReference type="GO" id="GO:0003677">
    <property type="term" value="F:DNA binding"/>
    <property type="evidence" value="ECO:0007669"/>
    <property type="project" value="UniProtKB-KW"/>
</dbReference>
<evidence type="ECO:0000259" key="4">
    <source>
        <dbReference type="PROSITE" id="PS50943"/>
    </source>
</evidence>
<evidence type="ECO:0000256" key="2">
    <source>
        <dbReference type="ARBA" id="ARBA00023125"/>
    </source>
</evidence>
<evidence type="ECO:0000256" key="1">
    <source>
        <dbReference type="ARBA" id="ARBA00023015"/>
    </source>
</evidence>
<accession>A0A933RXR6</accession>
<dbReference type="Pfam" id="PF01381">
    <property type="entry name" value="HTH_3"/>
    <property type="match status" value="1"/>
</dbReference>
<organism evidence="5 6">
    <name type="scientific">Rhodopseudomonas palustris</name>
    <dbReference type="NCBI Taxonomy" id="1076"/>
    <lineage>
        <taxon>Bacteria</taxon>
        <taxon>Pseudomonadati</taxon>
        <taxon>Pseudomonadota</taxon>
        <taxon>Alphaproteobacteria</taxon>
        <taxon>Hyphomicrobiales</taxon>
        <taxon>Nitrobacteraceae</taxon>
        <taxon>Rhodopseudomonas</taxon>
    </lineage>
</organism>
<feature type="domain" description="HTH cro/C1-type" evidence="4">
    <location>
        <begin position="39"/>
        <end position="74"/>
    </location>
</feature>
<dbReference type="SUPFAM" id="SSF47413">
    <property type="entry name" value="lambda repressor-like DNA-binding domains"/>
    <property type="match status" value="1"/>
</dbReference>
<gene>
    <name evidence="5" type="ORF">HZA66_13045</name>
</gene>
<reference evidence="5" key="1">
    <citation type="submission" date="2020-07" db="EMBL/GenBank/DDBJ databases">
        <title>Huge and variable diversity of episymbiotic CPR bacteria and DPANN archaea in groundwater ecosystems.</title>
        <authorList>
            <person name="He C.Y."/>
            <person name="Keren R."/>
            <person name="Whittaker M."/>
            <person name="Farag I.F."/>
            <person name="Doudna J."/>
            <person name="Cate J.H.D."/>
            <person name="Banfield J.F."/>
        </authorList>
    </citation>
    <scope>NUCLEOTIDE SEQUENCE</scope>
    <source>
        <strain evidence="5">NC_groundwater_1818_Pr3_B-0.1um_66_35</strain>
    </source>
</reference>
<keyword evidence="2" id="KW-0238">DNA-binding</keyword>
<dbReference type="Proteomes" id="UP000782519">
    <property type="component" value="Unassembled WGS sequence"/>
</dbReference>
<protein>
    <submittedName>
        <fullName evidence="5">Helix-turn-helix domain-containing protein</fullName>
    </submittedName>
</protein>
<dbReference type="CDD" id="cd00093">
    <property type="entry name" value="HTH_XRE"/>
    <property type="match status" value="1"/>
</dbReference>
<comment type="caution">
    <text evidence="5">The sequence shown here is derived from an EMBL/GenBank/DDBJ whole genome shotgun (WGS) entry which is preliminary data.</text>
</comment>
<keyword evidence="3" id="KW-0804">Transcription</keyword>
<dbReference type="PANTHER" id="PTHR36511:SF4">
    <property type="entry name" value="ANTITOXIN MQSA"/>
    <property type="match status" value="1"/>
</dbReference>
<evidence type="ECO:0000313" key="5">
    <source>
        <dbReference type="EMBL" id="MBI5130363.1"/>
    </source>
</evidence>
<dbReference type="PROSITE" id="PS50943">
    <property type="entry name" value="HTH_CROC1"/>
    <property type="match status" value="1"/>
</dbReference>
<evidence type="ECO:0000313" key="6">
    <source>
        <dbReference type="Proteomes" id="UP000782519"/>
    </source>
</evidence>
<dbReference type="InterPro" id="IPR010982">
    <property type="entry name" value="Lambda_DNA-bd_dom_sf"/>
</dbReference>
<name>A0A933RXR6_RHOPL</name>
<dbReference type="EMBL" id="JACRJB010000035">
    <property type="protein sequence ID" value="MBI5130363.1"/>
    <property type="molecule type" value="Genomic_DNA"/>
</dbReference>
<dbReference type="Gene3D" id="1.10.260.40">
    <property type="entry name" value="lambda repressor-like DNA-binding domains"/>
    <property type="match status" value="1"/>
</dbReference>
<dbReference type="AlphaFoldDB" id="A0A933RXR6"/>
<evidence type="ECO:0000256" key="3">
    <source>
        <dbReference type="ARBA" id="ARBA00023163"/>
    </source>
</evidence>
<sequence length="98" mass="10816">MSKVAFGKIAAGLGEAKSFLEQTADSQAYRIHVPAKVDVKKIRTGLGLSQESFAQTYGFALSAVRDWEQGRRQPERSARILLRVVEKEPEAVTRALAK</sequence>
<keyword evidence="1" id="KW-0805">Transcription regulation</keyword>
<dbReference type="InterPro" id="IPR001387">
    <property type="entry name" value="Cro/C1-type_HTH"/>
</dbReference>
<dbReference type="InterPro" id="IPR052359">
    <property type="entry name" value="HTH-type_reg/antitoxin"/>
</dbReference>
<proteinExistence type="predicted"/>